<accession>A0A4D4KPC1</accession>
<dbReference type="Gene3D" id="3.30.750.24">
    <property type="entry name" value="STAS domain"/>
    <property type="match status" value="1"/>
</dbReference>
<comment type="caution">
    <text evidence="3">The sequence shown here is derived from an EMBL/GenBank/DDBJ whole genome shotgun (WGS) entry which is preliminary data.</text>
</comment>
<feature type="compositionally biased region" description="Pro residues" evidence="1">
    <location>
        <begin position="9"/>
        <end position="29"/>
    </location>
</feature>
<dbReference type="PROSITE" id="PS50801">
    <property type="entry name" value="STAS"/>
    <property type="match status" value="1"/>
</dbReference>
<dbReference type="Proteomes" id="UP000299290">
    <property type="component" value="Unassembled WGS sequence"/>
</dbReference>
<dbReference type="Pfam" id="PF13466">
    <property type="entry name" value="STAS_2"/>
    <property type="match status" value="1"/>
</dbReference>
<evidence type="ECO:0000259" key="2">
    <source>
        <dbReference type="PROSITE" id="PS50801"/>
    </source>
</evidence>
<dbReference type="RefSeq" id="WP_137968853.1">
    <property type="nucleotide sequence ID" value="NZ_BJHV01000001.1"/>
</dbReference>
<evidence type="ECO:0000313" key="4">
    <source>
        <dbReference type="Proteomes" id="UP000299290"/>
    </source>
</evidence>
<organism evidence="3 4">
    <name type="scientific">Streptomyces antimycoticus</name>
    <dbReference type="NCBI Taxonomy" id="68175"/>
    <lineage>
        <taxon>Bacteria</taxon>
        <taxon>Bacillati</taxon>
        <taxon>Actinomycetota</taxon>
        <taxon>Actinomycetes</taxon>
        <taxon>Kitasatosporales</taxon>
        <taxon>Streptomycetaceae</taxon>
        <taxon>Streptomyces</taxon>
        <taxon>Streptomyces violaceusniger group</taxon>
    </lineage>
</organism>
<proteinExistence type="predicted"/>
<feature type="region of interest" description="Disordered" evidence="1">
    <location>
        <begin position="1"/>
        <end position="32"/>
    </location>
</feature>
<dbReference type="AlphaFoldDB" id="A0A4D4KPC1"/>
<name>A0A4D4KPC1_9ACTN</name>
<protein>
    <recommendedName>
        <fullName evidence="2">STAS domain-containing protein</fullName>
    </recommendedName>
</protein>
<sequence length="160" mass="16431">MARPEPEKPPTPSPPPPSPPPPSPPPPSPAVLVLGRPVTRAEVERLCERLSALARRAGPGPVTVDVGGVGRPDLAVVEALARLRLTAGRLGRGLQLRNACGELRRLLAWTGLDEALTAPTAPGHPPASGHALGLELGGEAEQREEALGVQEGVEPGDPAA</sequence>
<feature type="compositionally biased region" description="Low complexity" evidence="1">
    <location>
        <begin position="127"/>
        <end position="139"/>
    </location>
</feature>
<dbReference type="InterPro" id="IPR058548">
    <property type="entry name" value="MlaB-like_STAS"/>
</dbReference>
<dbReference type="SUPFAM" id="SSF52091">
    <property type="entry name" value="SpoIIaa-like"/>
    <property type="match status" value="1"/>
</dbReference>
<reference evidence="3 4" key="1">
    <citation type="journal article" date="2020" name="Int. J. Syst. Evol. Microbiol.">
        <title>Reclassification of Streptomyces castelarensis and Streptomyces sporoclivatus as later heterotypic synonyms of Streptomyces antimycoticus.</title>
        <authorList>
            <person name="Komaki H."/>
            <person name="Tamura T."/>
        </authorList>
    </citation>
    <scope>NUCLEOTIDE SEQUENCE [LARGE SCALE GENOMIC DNA]</scope>
    <source>
        <strain evidence="3 4">NBRC 12839</strain>
    </source>
</reference>
<evidence type="ECO:0000313" key="3">
    <source>
        <dbReference type="EMBL" id="GDY47719.1"/>
    </source>
</evidence>
<evidence type="ECO:0000256" key="1">
    <source>
        <dbReference type="SAM" id="MobiDB-lite"/>
    </source>
</evidence>
<dbReference type="InterPro" id="IPR002645">
    <property type="entry name" value="STAS_dom"/>
</dbReference>
<feature type="region of interest" description="Disordered" evidence="1">
    <location>
        <begin position="118"/>
        <end position="160"/>
    </location>
</feature>
<gene>
    <name evidence="3" type="ORF">SANT12839_086010</name>
</gene>
<dbReference type="InterPro" id="IPR036513">
    <property type="entry name" value="STAS_dom_sf"/>
</dbReference>
<feature type="domain" description="STAS" evidence="2">
    <location>
        <begin position="31"/>
        <end position="116"/>
    </location>
</feature>
<dbReference type="EMBL" id="BJHV01000001">
    <property type="protein sequence ID" value="GDY47719.1"/>
    <property type="molecule type" value="Genomic_DNA"/>
</dbReference>
<keyword evidence="4" id="KW-1185">Reference proteome</keyword>